<keyword evidence="1" id="KW-1133">Transmembrane helix</keyword>
<keyword evidence="1" id="KW-0472">Membrane</keyword>
<reference evidence="2 3" key="1">
    <citation type="submission" date="2020-01" db="EMBL/GenBank/DDBJ databases">
        <title>Leptobacterium flavescens.</title>
        <authorList>
            <person name="Wang G."/>
        </authorList>
    </citation>
    <scope>NUCLEOTIDE SEQUENCE [LARGE SCALE GENOMIC DNA]</scope>
    <source>
        <strain evidence="2 3">KCTC 22160</strain>
    </source>
</reference>
<evidence type="ECO:0000313" key="3">
    <source>
        <dbReference type="Proteomes" id="UP000468581"/>
    </source>
</evidence>
<sequence length="204" mass="23814">MSLEKYIRDHKNAFDDKKMPSEATPVFEQMLKKELHPEKKKKKFPVKYLAMAAGFALLVSLGFFYNQKLEREKQQRDYMLTAMSDETASGRLQAVYEYEDAYKKEDDRLLKKLIELLHKDDNINVKIAAIDALIKFPNNEEVRLELIKALETEKEPLVQLKLIKTLTILREERAKEPLKQIIEDKQTFPVVKGNATLAMNKLKN</sequence>
<keyword evidence="1" id="KW-0812">Transmembrane</keyword>
<dbReference type="SUPFAM" id="SSF48371">
    <property type="entry name" value="ARM repeat"/>
    <property type="match status" value="1"/>
</dbReference>
<keyword evidence="3" id="KW-1185">Reference proteome</keyword>
<dbReference type="RefSeq" id="WP_163607663.1">
    <property type="nucleotide sequence ID" value="NZ_JAABOO010000003.1"/>
</dbReference>
<dbReference type="EMBL" id="JAABOO010000003">
    <property type="protein sequence ID" value="NER14369.1"/>
    <property type="molecule type" value="Genomic_DNA"/>
</dbReference>
<protein>
    <recommendedName>
        <fullName evidence="4">HEAT repeat domain-containing protein</fullName>
    </recommendedName>
</protein>
<dbReference type="GO" id="GO:0016491">
    <property type="term" value="F:oxidoreductase activity"/>
    <property type="evidence" value="ECO:0007669"/>
    <property type="project" value="TreeGrafter"/>
</dbReference>
<dbReference type="AlphaFoldDB" id="A0A6P0URG4"/>
<comment type="caution">
    <text evidence="2">The sequence shown here is derived from an EMBL/GenBank/DDBJ whole genome shotgun (WGS) entry which is preliminary data.</text>
</comment>
<dbReference type="PANTHER" id="PTHR12697">
    <property type="entry name" value="PBS LYASE HEAT-LIKE PROTEIN"/>
    <property type="match status" value="1"/>
</dbReference>
<evidence type="ECO:0000256" key="1">
    <source>
        <dbReference type="SAM" id="Phobius"/>
    </source>
</evidence>
<dbReference type="InterPro" id="IPR011989">
    <property type="entry name" value="ARM-like"/>
</dbReference>
<organism evidence="2 3">
    <name type="scientific">Leptobacterium flavescens</name>
    <dbReference type="NCBI Taxonomy" id="472055"/>
    <lineage>
        <taxon>Bacteria</taxon>
        <taxon>Pseudomonadati</taxon>
        <taxon>Bacteroidota</taxon>
        <taxon>Flavobacteriia</taxon>
        <taxon>Flavobacteriales</taxon>
        <taxon>Flavobacteriaceae</taxon>
        <taxon>Leptobacterium</taxon>
    </lineage>
</organism>
<dbReference type="Pfam" id="PF13646">
    <property type="entry name" value="HEAT_2"/>
    <property type="match status" value="1"/>
</dbReference>
<gene>
    <name evidence="2" type="ORF">GWK08_13025</name>
</gene>
<accession>A0A6P0URG4</accession>
<dbReference type="Gene3D" id="1.25.10.10">
    <property type="entry name" value="Leucine-rich Repeat Variant"/>
    <property type="match status" value="1"/>
</dbReference>
<evidence type="ECO:0000313" key="2">
    <source>
        <dbReference type="EMBL" id="NER14369.1"/>
    </source>
</evidence>
<dbReference type="PANTHER" id="PTHR12697:SF5">
    <property type="entry name" value="DEOXYHYPUSINE HYDROXYLASE"/>
    <property type="match status" value="1"/>
</dbReference>
<dbReference type="Proteomes" id="UP000468581">
    <property type="component" value="Unassembled WGS sequence"/>
</dbReference>
<proteinExistence type="predicted"/>
<feature type="transmembrane region" description="Helical" evidence="1">
    <location>
        <begin position="48"/>
        <end position="65"/>
    </location>
</feature>
<name>A0A6P0URG4_9FLAO</name>
<dbReference type="InterPro" id="IPR016024">
    <property type="entry name" value="ARM-type_fold"/>
</dbReference>
<evidence type="ECO:0008006" key="4">
    <source>
        <dbReference type="Google" id="ProtNLM"/>
    </source>
</evidence>